<evidence type="ECO:0000313" key="2">
    <source>
        <dbReference type="EMBL" id="KRK78518.1"/>
    </source>
</evidence>
<comment type="caution">
    <text evidence="2">The sequence shown here is derived from an EMBL/GenBank/DDBJ whole genome shotgun (WGS) entry which is preliminary data.</text>
</comment>
<dbReference type="InterPro" id="IPR029068">
    <property type="entry name" value="Glyas_Bleomycin-R_OHBP_Dase"/>
</dbReference>
<proteinExistence type="predicted"/>
<feature type="domain" description="Glyoxalase/fosfomycin resistance/dioxygenase" evidence="1">
    <location>
        <begin position="34"/>
        <end position="147"/>
    </location>
</feature>
<evidence type="ECO:0000313" key="3">
    <source>
        <dbReference type="Proteomes" id="UP000051248"/>
    </source>
</evidence>
<name>A0A0R1K4K9_9LACO</name>
<dbReference type="Gene3D" id="3.10.180.10">
    <property type="entry name" value="2,3-Dihydroxybiphenyl 1,2-Dioxygenase, domain 1"/>
    <property type="match status" value="1"/>
</dbReference>
<dbReference type="eggNOG" id="COG2764">
    <property type="taxonomic scope" value="Bacteria"/>
</dbReference>
<dbReference type="InterPro" id="IPR004360">
    <property type="entry name" value="Glyas_Fos-R_dOase_dom"/>
</dbReference>
<keyword evidence="3" id="KW-1185">Reference proteome</keyword>
<dbReference type="Proteomes" id="UP000051248">
    <property type="component" value="Unassembled WGS sequence"/>
</dbReference>
<gene>
    <name evidence="2" type="ORF">FD03_GL002292</name>
</gene>
<evidence type="ECO:0000259" key="1">
    <source>
        <dbReference type="Pfam" id="PF00903"/>
    </source>
</evidence>
<sequence>MVILLVENHHFFVTLKPRQIIWRRAMKKGIELDMVVSDAMTALETFGKVFKVEILEVQSTAKENDTVLVDMDGMHIHFLSKNEEVGFKVPTSTPESMWVNVIVDDIEKTKNAAVDAGFELVIPITKEPYEGMLYMLLKDKDNYQWMVYEAE</sequence>
<organism evidence="2 3">
    <name type="scientific">Companilactobacillus nodensis DSM 19682 = JCM 14932 = NBRC 107160</name>
    <dbReference type="NCBI Taxonomy" id="1423775"/>
    <lineage>
        <taxon>Bacteria</taxon>
        <taxon>Bacillati</taxon>
        <taxon>Bacillota</taxon>
        <taxon>Bacilli</taxon>
        <taxon>Lactobacillales</taxon>
        <taxon>Lactobacillaceae</taxon>
        <taxon>Companilactobacillus</taxon>
    </lineage>
</organism>
<dbReference type="SUPFAM" id="SSF54593">
    <property type="entry name" value="Glyoxalase/Bleomycin resistance protein/Dihydroxybiphenyl dioxygenase"/>
    <property type="match status" value="1"/>
</dbReference>
<reference evidence="2 3" key="1">
    <citation type="journal article" date="2015" name="Genome Announc.">
        <title>Expanding the biotechnology potential of lactobacilli through comparative genomics of 213 strains and associated genera.</title>
        <authorList>
            <person name="Sun Z."/>
            <person name="Harris H.M."/>
            <person name="McCann A."/>
            <person name="Guo C."/>
            <person name="Argimon S."/>
            <person name="Zhang W."/>
            <person name="Yang X."/>
            <person name="Jeffery I.B."/>
            <person name="Cooney J.C."/>
            <person name="Kagawa T.F."/>
            <person name="Liu W."/>
            <person name="Song Y."/>
            <person name="Salvetti E."/>
            <person name="Wrobel A."/>
            <person name="Rasinkangas P."/>
            <person name="Parkhill J."/>
            <person name="Rea M.C."/>
            <person name="O'Sullivan O."/>
            <person name="Ritari J."/>
            <person name="Douillard F.P."/>
            <person name="Paul Ross R."/>
            <person name="Yang R."/>
            <person name="Briner A.E."/>
            <person name="Felis G.E."/>
            <person name="de Vos W.M."/>
            <person name="Barrangou R."/>
            <person name="Klaenhammer T.R."/>
            <person name="Caufield P.W."/>
            <person name="Cui Y."/>
            <person name="Zhang H."/>
            <person name="O'Toole P.W."/>
        </authorList>
    </citation>
    <scope>NUCLEOTIDE SEQUENCE [LARGE SCALE GENOMIC DNA]</scope>
    <source>
        <strain evidence="2 3">DSM 19682</strain>
    </source>
</reference>
<dbReference type="EMBL" id="AZDZ01000022">
    <property type="protein sequence ID" value="KRK78518.1"/>
    <property type="molecule type" value="Genomic_DNA"/>
</dbReference>
<dbReference type="Pfam" id="PF00903">
    <property type="entry name" value="Glyoxalase"/>
    <property type="match status" value="1"/>
</dbReference>
<accession>A0A0R1K4K9</accession>
<dbReference type="STRING" id="1423775.FD03_GL002292"/>
<protein>
    <recommendedName>
        <fullName evidence="1">Glyoxalase/fosfomycin resistance/dioxygenase domain-containing protein</fullName>
    </recommendedName>
</protein>
<dbReference type="PATRIC" id="fig|1423775.4.peg.2331"/>
<dbReference type="AlphaFoldDB" id="A0A0R1K4K9"/>